<accession>A0A7S0AAF1</accession>
<reference evidence="1" key="1">
    <citation type="submission" date="2021-01" db="EMBL/GenBank/DDBJ databases">
        <authorList>
            <person name="Corre E."/>
            <person name="Pelletier E."/>
            <person name="Niang G."/>
            <person name="Scheremetjew M."/>
            <person name="Finn R."/>
            <person name="Kale V."/>
            <person name="Holt S."/>
            <person name="Cochrane G."/>
            <person name="Meng A."/>
            <person name="Brown T."/>
            <person name="Cohen L."/>
        </authorList>
    </citation>
    <scope>NUCLEOTIDE SEQUENCE</scope>
    <source>
        <strain evidence="1">Pbaha01</strain>
    </source>
</reference>
<protein>
    <submittedName>
        <fullName evidence="1">Uncharacterized protein</fullName>
    </submittedName>
</protein>
<proteinExistence type="predicted"/>
<dbReference type="EMBL" id="HBEG01021766">
    <property type="protein sequence ID" value="CAD8357810.1"/>
    <property type="molecule type" value="Transcribed_RNA"/>
</dbReference>
<dbReference type="AlphaFoldDB" id="A0A7S0AAF1"/>
<sequence length="257" mass="27656">MRSALLGGRRVVWAQAESQGGWRPLALTHSPDAAGAAAAGEHRLRLGESEAGTLVAQHSMAFTLSAQKEAIEQVRRRVLDQPTQHLHTRSLEGVHNMLMVLRFLHDFEGRLEQMQGGAAEAAEGVPTCGWSSLELFCRPWVVGCGHGRYLRGTELLRLEEHIPSSLRILCAVLSPWGVPLGSLLAWVTLQSPAAFCRLHLRRIIGPHVAPCRVQLDLGYRVEDEGLSVEALASAAAAGGARDLVRGGIPQLGGARAA</sequence>
<gene>
    <name evidence="1" type="ORF">PBAH0796_LOCUS13177</name>
</gene>
<organism evidence="1">
    <name type="scientific">Pyrodinium bahamense</name>
    <dbReference type="NCBI Taxonomy" id="73915"/>
    <lineage>
        <taxon>Eukaryota</taxon>
        <taxon>Sar</taxon>
        <taxon>Alveolata</taxon>
        <taxon>Dinophyceae</taxon>
        <taxon>Gonyaulacales</taxon>
        <taxon>Pyrocystaceae</taxon>
        <taxon>Pyrodinium</taxon>
    </lineage>
</organism>
<evidence type="ECO:0000313" key="1">
    <source>
        <dbReference type="EMBL" id="CAD8357810.1"/>
    </source>
</evidence>
<name>A0A7S0AAF1_9DINO</name>